<evidence type="ECO:0000313" key="2">
    <source>
        <dbReference type="Proteomes" id="UP000028582"/>
    </source>
</evidence>
<evidence type="ECO:0000313" key="1">
    <source>
        <dbReference type="EMBL" id="ETO74723.1"/>
    </source>
</evidence>
<name>A0A081A762_PHYNI</name>
<dbReference type="AlphaFoldDB" id="A0A081A762"/>
<dbReference type="Proteomes" id="UP000028582">
    <property type="component" value="Unassembled WGS sequence"/>
</dbReference>
<dbReference type="EMBL" id="ANJA01001764">
    <property type="protein sequence ID" value="ETO74723.1"/>
    <property type="molecule type" value="Genomic_DNA"/>
</dbReference>
<accession>A0A081A762</accession>
<protein>
    <submittedName>
        <fullName evidence="1">Uncharacterized protein</fullName>
    </submittedName>
</protein>
<reference evidence="1 2" key="1">
    <citation type="submission" date="2013-11" db="EMBL/GenBank/DDBJ databases">
        <title>The Genome Sequence of Phytophthora parasitica P1976.</title>
        <authorList>
            <consortium name="The Broad Institute Genomics Platform"/>
            <person name="Russ C."/>
            <person name="Tyler B."/>
            <person name="Panabieres F."/>
            <person name="Shan W."/>
            <person name="Tripathy S."/>
            <person name="Grunwald N."/>
            <person name="Machado M."/>
            <person name="Johnson C.S."/>
            <person name="Walker B."/>
            <person name="Young S."/>
            <person name="Zeng Q."/>
            <person name="Gargeya S."/>
            <person name="Fitzgerald M."/>
            <person name="Haas B."/>
            <person name="Abouelleil A."/>
            <person name="Allen A.W."/>
            <person name="Alvarado L."/>
            <person name="Arachchi H.M."/>
            <person name="Berlin A.M."/>
            <person name="Chapman S.B."/>
            <person name="Gainer-Dewar J."/>
            <person name="Goldberg J."/>
            <person name="Griggs A."/>
            <person name="Gujja S."/>
            <person name="Hansen M."/>
            <person name="Howarth C."/>
            <person name="Imamovic A."/>
            <person name="Ireland A."/>
            <person name="Larimer J."/>
            <person name="McCowan C."/>
            <person name="Murphy C."/>
            <person name="Pearson M."/>
            <person name="Poon T.W."/>
            <person name="Priest M."/>
            <person name="Roberts A."/>
            <person name="Saif S."/>
            <person name="Shea T."/>
            <person name="Sisk P."/>
            <person name="Sykes S."/>
            <person name="Wortman J."/>
            <person name="Nusbaum C."/>
            <person name="Birren B."/>
        </authorList>
    </citation>
    <scope>NUCLEOTIDE SEQUENCE [LARGE SCALE GENOMIC DNA]</scope>
    <source>
        <strain evidence="1 2">P1976</strain>
    </source>
</reference>
<gene>
    <name evidence="1" type="ORF">F444_09618</name>
</gene>
<sequence length="77" mass="8768">MDTKQISRNFWWRELCRFAAHRQHATSSNYKQEDEALTFLQHVRGPIQFVSLCIGPVPVAKIVALGDALAEAMLNIQ</sequence>
<comment type="caution">
    <text evidence="1">The sequence shown here is derived from an EMBL/GenBank/DDBJ whole genome shotgun (WGS) entry which is preliminary data.</text>
</comment>
<proteinExistence type="predicted"/>
<organism evidence="1 2">
    <name type="scientific">Phytophthora nicotianae P1976</name>
    <dbReference type="NCBI Taxonomy" id="1317066"/>
    <lineage>
        <taxon>Eukaryota</taxon>
        <taxon>Sar</taxon>
        <taxon>Stramenopiles</taxon>
        <taxon>Oomycota</taxon>
        <taxon>Peronosporomycetes</taxon>
        <taxon>Peronosporales</taxon>
        <taxon>Peronosporaceae</taxon>
        <taxon>Phytophthora</taxon>
    </lineage>
</organism>